<dbReference type="AlphaFoldDB" id="A0A8S2E3X6"/>
<comment type="caution">
    <text evidence="2">The sequence shown here is derived from an EMBL/GenBank/DDBJ whole genome shotgun (WGS) entry which is preliminary data.</text>
</comment>
<sequence length="99" mass="10826">YVYNNENTSSDPKPSKFYEDADVLFSCKDIVNTPYAIDRDNDKQDTLTDYGEPANEATMPTTNDGSLTREVSVTSTSDGTPPSSKSTFKRENGDGGWGV</sequence>
<feature type="region of interest" description="Disordered" evidence="1">
    <location>
        <begin position="36"/>
        <end position="99"/>
    </location>
</feature>
<feature type="non-terminal residue" evidence="2">
    <location>
        <position position="1"/>
    </location>
</feature>
<accession>A0A8S2E3X6</accession>
<feature type="compositionally biased region" description="Polar residues" evidence="1">
    <location>
        <begin position="58"/>
        <end position="86"/>
    </location>
</feature>
<dbReference type="Proteomes" id="UP000677228">
    <property type="component" value="Unassembled WGS sequence"/>
</dbReference>
<reference evidence="2" key="1">
    <citation type="submission" date="2021-02" db="EMBL/GenBank/DDBJ databases">
        <authorList>
            <person name="Nowell W R."/>
        </authorList>
    </citation>
    <scope>NUCLEOTIDE SEQUENCE</scope>
</reference>
<dbReference type="EMBL" id="CAJOBA010008874">
    <property type="protein sequence ID" value="CAF3838487.1"/>
    <property type="molecule type" value="Genomic_DNA"/>
</dbReference>
<protein>
    <submittedName>
        <fullName evidence="2">Uncharacterized protein</fullName>
    </submittedName>
</protein>
<gene>
    <name evidence="2" type="ORF">OVA965_LOCUS18060</name>
    <name evidence="3" type="ORF">TMI583_LOCUS18071</name>
</gene>
<evidence type="ECO:0000256" key="1">
    <source>
        <dbReference type="SAM" id="MobiDB-lite"/>
    </source>
</evidence>
<proteinExistence type="predicted"/>
<evidence type="ECO:0000313" key="4">
    <source>
        <dbReference type="Proteomes" id="UP000677228"/>
    </source>
</evidence>
<evidence type="ECO:0000313" key="2">
    <source>
        <dbReference type="EMBL" id="CAF1074542.1"/>
    </source>
</evidence>
<dbReference type="Proteomes" id="UP000682733">
    <property type="component" value="Unassembled WGS sequence"/>
</dbReference>
<feature type="compositionally biased region" description="Basic and acidic residues" evidence="1">
    <location>
        <begin position="37"/>
        <end position="46"/>
    </location>
</feature>
<evidence type="ECO:0000313" key="3">
    <source>
        <dbReference type="EMBL" id="CAF3838487.1"/>
    </source>
</evidence>
<dbReference type="EMBL" id="CAJNOK010008859">
    <property type="protein sequence ID" value="CAF1074542.1"/>
    <property type="molecule type" value="Genomic_DNA"/>
</dbReference>
<organism evidence="2 4">
    <name type="scientific">Didymodactylos carnosus</name>
    <dbReference type="NCBI Taxonomy" id="1234261"/>
    <lineage>
        <taxon>Eukaryota</taxon>
        <taxon>Metazoa</taxon>
        <taxon>Spiralia</taxon>
        <taxon>Gnathifera</taxon>
        <taxon>Rotifera</taxon>
        <taxon>Eurotatoria</taxon>
        <taxon>Bdelloidea</taxon>
        <taxon>Philodinida</taxon>
        <taxon>Philodinidae</taxon>
        <taxon>Didymodactylos</taxon>
    </lineage>
</organism>
<name>A0A8S2E3X6_9BILA</name>